<feature type="transmembrane region" description="Helical" evidence="6">
    <location>
        <begin position="20"/>
        <end position="41"/>
    </location>
</feature>
<dbReference type="OrthoDB" id="6417021at2759"/>
<protein>
    <recommendedName>
        <fullName evidence="3">D-xylose 1-dehydrogenase (NADP(+), D-xylono-1,5-lactone-forming)</fullName>
        <ecNumber evidence="3">1.1.1.179</ecNumber>
    </recommendedName>
    <alternativeName>
        <fullName evidence="4">D-xylose-NADP dehydrogenase</fullName>
    </alternativeName>
</protein>
<dbReference type="EC" id="1.1.1.179" evidence="3"/>
<comment type="catalytic activity">
    <reaction evidence="5">
        <text>D-xylose + NADP(+) = D-xylono-1,5-lactone + NADPH + H(+)</text>
        <dbReference type="Rhea" id="RHEA:22000"/>
        <dbReference type="ChEBI" id="CHEBI:15378"/>
        <dbReference type="ChEBI" id="CHEBI:15867"/>
        <dbReference type="ChEBI" id="CHEBI:53455"/>
        <dbReference type="ChEBI" id="CHEBI:57783"/>
        <dbReference type="ChEBI" id="CHEBI:58349"/>
        <dbReference type="EC" id="1.1.1.179"/>
    </reaction>
</comment>
<name>A0A9W9G9C9_9EURO</name>
<accession>A0A9W9G9C9</accession>
<reference evidence="8" key="1">
    <citation type="submission" date="2022-11" db="EMBL/GenBank/DDBJ databases">
        <authorList>
            <person name="Petersen C."/>
        </authorList>
    </citation>
    <scope>NUCLEOTIDE SEQUENCE</scope>
    <source>
        <strain evidence="8">IBT 34128</strain>
    </source>
</reference>
<dbReference type="AlphaFoldDB" id="A0A9W9G9C9"/>
<evidence type="ECO:0000256" key="3">
    <source>
        <dbReference type="ARBA" id="ARBA00038984"/>
    </source>
</evidence>
<keyword evidence="6" id="KW-0812">Transmembrane</keyword>
<keyword evidence="6" id="KW-1133">Transmembrane helix</keyword>
<dbReference type="Proteomes" id="UP001141434">
    <property type="component" value="Unassembled WGS sequence"/>
</dbReference>
<feature type="domain" description="Gfo/Idh/MocA-like oxidoreductase N-terminal" evidence="7">
    <location>
        <begin position="60"/>
        <end position="173"/>
    </location>
</feature>
<dbReference type="InterPro" id="IPR036291">
    <property type="entry name" value="NAD(P)-bd_dom_sf"/>
</dbReference>
<dbReference type="RefSeq" id="XP_056515714.1">
    <property type="nucleotide sequence ID" value="XM_056650864.1"/>
</dbReference>
<dbReference type="Gene3D" id="3.30.360.10">
    <property type="entry name" value="Dihydrodipicolinate Reductase, domain 2"/>
    <property type="match status" value="1"/>
</dbReference>
<dbReference type="PANTHER" id="PTHR22604">
    <property type="entry name" value="OXIDOREDUCTASES"/>
    <property type="match status" value="1"/>
</dbReference>
<evidence type="ECO:0000256" key="5">
    <source>
        <dbReference type="ARBA" id="ARBA00049233"/>
    </source>
</evidence>
<evidence type="ECO:0000313" key="8">
    <source>
        <dbReference type="EMBL" id="KAJ5114521.1"/>
    </source>
</evidence>
<sequence length="426" mass="47095">MRRLFHSLRSPSLLPSHVFLFSYTLMALAIQAASFIHQYLWSWLHPTPSKRPDAIKLGVLAGLGNLDPSTVVHPAESHPSVILHAIAASDVPTAERLQTRYHFAKAYGSYRGLLSDGDIDAVYIHAPIALRFGFAEQVLNHGKHVLCVSPLAANADDVRRLVELAKDKGLILEEGASWQFHPAIHAYRKIVDARELGRILRTEAVVTCTLQIPMQDKRWDFNMGGGSAIALTSAIAATRFSLHATTPSTLLSVTARPSQSDPRVDAALHTHMTFENPPNHAVISKVHTDMSRPWAGGLLPRVWEVPTIEVETEKAQISFYNFTHPHLYHLISVTDKTTGATTYKKQYTGGPLWGKVVVSTGEKGGNSGWSTHRWQLEAFVDAVQGRTPAYWVAGKESVWLMESVDAVYRAAGLPLRESLREEIKDG</sequence>
<organism evidence="8 9">
    <name type="scientific">Penicillium alfredii</name>
    <dbReference type="NCBI Taxonomy" id="1506179"/>
    <lineage>
        <taxon>Eukaryota</taxon>
        <taxon>Fungi</taxon>
        <taxon>Dikarya</taxon>
        <taxon>Ascomycota</taxon>
        <taxon>Pezizomycotina</taxon>
        <taxon>Eurotiomycetes</taxon>
        <taxon>Eurotiomycetidae</taxon>
        <taxon>Eurotiales</taxon>
        <taxon>Aspergillaceae</taxon>
        <taxon>Penicillium</taxon>
    </lineage>
</organism>
<dbReference type="InterPro" id="IPR050984">
    <property type="entry name" value="Gfo/Idh/MocA_domain"/>
</dbReference>
<proteinExistence type="inferred from homology"/>
<gene>
    <name evidence="8" type="ORF">NUU61_000280</name>
</gene>
<dbReference type="SUPFAM" id="SSF55347">
    <property type="entry name" value="Glyceraldehyde-3-phosphate dehydrogenase-like, C-terminal domain"/>
    <property type="match status" value="1"/>
</dbReference>
<reference evidence="8" key="2">
    <citation type="journal article" date="2023" name="IMA Fungus">
        <title>Comparative genomic study of the Penicillium genus elucidates a diverse pangenome and 15 lateral gene transfer events.</title>
        <authorList>
            <person name="Petersen C."/>
            <person name="Sorensen T."/>
            <person name="Nielsen M.R."/>
            <person name="Sondergaard T.E."/>
            <person name="Sorensen J.L."/>
            <person name="Fitzpatrick D.A."/>
            <person name="Frisvad J.C."/>
            <person name="Nielsen K.L."/>
        </authorList>
    </citation>
    <scope>NUCLEOTIDE SEQUENCE</scope>
    <source>
        <strain evidence="8">IBT 34128</strain>
    </source>
</reference>
<dbReference type="GO" id="GO:0047837">
    <property type="term" value="F:D-xylose 1-dehydrogenase (NADP+) activity"/>
    <property type="evidence" value="ECO:0007669"/>
    <property type="project" value="UniProtKB-EC"/>
</dbReference>
<dbReference type="GeneID" id="81390032"/>
<dbReference type="SUPFAM" id="SSF51735">
    <property type="entry name" value="NAD(P)-binding Rossmann-fold domains"/>
    <property type="match status" value="1"/>
</dbReference>
<dbReference type="PANTHER" id="PTHR22604:SF105">
    <property type="entry name" value="TRANS-1,2-DIHYDROBENZENE-1,2-DIOL DEHYDROGENASE"/>
    <property type="match status" value="1"/>
</dbReference>
<evidence type="ECO:0000259" key="7">
    <source>
        <dbReference type="Pfam" id="PF01408"/>
    </source>
</evidence>
<evidence type="ECO:0000256" key="6">
    <source>
        <dbReference type="SAM" id="Phobius"/>
    </source>
</evidence>
<evidence type="ECO:0000256" key="4">
    <source>
        <dbReference type="ARBA" id="ARBA00042988"/>
    </source>
</evidence>
<evidence type="ECO:0000256" key="2">
    <source>
        <dbReference type="ARBA" id="ARBA00023002"/>
    </source>
</evidence>
<dbReference type="InterPro" id="IPR000683">
    <property type="entry name" value="Gfo/Idh/MocA-like_OxRdtase_N"/>
</dbReference>
<comment type="similarity">
    <text evidence="1">Belongs to the Gfo/Idh/MocA family.</text>
</comment>
<keyword evidence="6" id="KW-0472">Membrane</keyword>
<dbReference type="Gene3D" id="3.40.50.720">
    <property type="entry name" value="NAD(P)-binding Rossmann-like Domain"/>
    <property type="match status" value="1"/>
</dbReference>
<dbReference type="EMBL" id="JAPMSZ010000001">
    <property type="protein sequence ID" value="KAJ5114521.1"/>
    <property type="molecule type" value="Genomic_DNA"/>
</dbReference>
<keyword evidence="9" id="KW-1185">Reference proteome</keyword>
<keyword evidence="2" id="KW-0560">Oxidoreductase</keyword>
<evidence type="ECO:0000313" key="9">
    <source>
        <dbReference type="Proteomes" id="UP001141434"/>
    </source>
</evidence>
<dbReference type="Pfam" id="PF01408">
    <property type="entry name" value="GFO_IDH_MocA"/>
    <property type="match status" value="1"/>
</dbReference>
<evidence type="ECO:0000256" key="1">
    <source>
        <dbReference type="ARBA" id="ARBA00010928"/>
    </source>
</evidence>
<comment type="caution">
    <text evidence="8">The sequence shown here is derived from an EMBL/GenBank/DDBJ whole genome shotgun (WGS) entry which is preliminary data.</text>
</comment>
<dbReference type="GO" id="GO:0000166">
    <property type="term" value="F:nucleotide binding"/>
    <property type="evidence" value="ECO:0007669"/>
    <property type="project" value="InterPro"/>
</dbReference>